<dbReference type="GO" id="GO:0005840">
    <property type="term" value="C:ribosome"/>
    <property type="evidence" value="ECO:0007669"/>
    <property type="project" value="UniProtKB-KW"/>
</dbReference>
<dbReference type="PANTHER" id="PTHR13274:SF2">
    <property type="entry name" value="SMALL RIBOSOMAL SUBUNIT PROTEIN MS25"/>
    <property type="match status" value="1"/>
</dbReference>
<keyword evidence="8" id="KW-1185">Reference proteome</keyword>
<comment type="caution">
    <text evidence="7">The sequence shown here is derived from an EMBL/GenBank/DDBJ whole genome shotgun (WGS) entry which is preliminary data.</text>
</comment>
<keyword evidence="3" id="KW-0496">Mitochondrion</keyword>
<dbReference type="GO" id="GO:0003735">
    <property type="term" value="F:structural constituent of ribosome"/>
    <property type="evidence" value="ECO:0007669"/>
    <property type="project" value="InterPro"/>
</dbReference>
<proteinExistence type="predicted"/>
<dbReference type="InterPro" id="IPR040049">
    <property type="entry name" value="Ribosomal_mS25/mL61"/>
</dbReference>
<accession>A0A4U0X417</accession>
<evidence type="ECO:0000256" key="4">
    <source>
        <dbReference type="ARBA" id="ARBA00023274"/>
    </source>
</evidence>
<dbReference type="GO" id="GO:1990904">
    <property type="term" value="C:ribonucleoprotein complex"/>
    <property type="evidence" value="ECO:0007669"/>
    <property type="project" value="UniProtKB-KW"/>
</dbReference>
<sequence length="252" mass="28237">MPDRVPKLRMVSILQRMRKLKSKLTAYLPESNYSLTPEAHTFEFTENFVLIYRGAQLLAIRIGPGAAVLPKDVKRIHMQFAPKLNDGHMGPRSAHADLIRKFWQHYLPRLKYHNPAIPMTVDRTQTQSGPATLTIFFTQPTTSSDSTTPLPAPTSSTSGDTAPSASYAPTERTVSINMKHRTDAEILTQFMEATKATVVEATPEELEEMRELEEQGARSQRDSARSMEVNKQRKREADMLAQARGDIAAQAT</sequence>
<evidence type="ECO:0000259" key="6">
    <source>
        <dbReference type="SMART" id="SM00916"/>
    </source>
</evidence>
<evidence type="ECO:0000313" key="7">
    <source>
        <dbReference type="EMBL" id="TKA69868.1"/>
    </source>
</evidence>
<keyword evidence="4" id="KW-0687">Ribonucleoprotein</keyword>
<dbReference type="InterPro" id="IPR007741">
    <property type="entry name" value="Ribosomal_mL43/mS25/NADH_DH"/>
</dbReference>
<dbReference type="GO" id="GO:0005739">
    <property type="term" value="C:mitochondrion"/>
    <property type="evidence" value="ECO:0007669"/>
    <property type="project" value="UniProtKB-SubCell"/>
</dbReference>
<dbReference type="OrthoDB" id="1696305at2759"/>
<feature type="compositionally biased region" description="Basic and acidic residues" evidence="5">
    <location>
        <begin position="212"/>
        <end position="238"/>
    </location>
</feature>
<organism evidence="7 8">
    <name type="scientific">Cryomyces minteri</name>
    <dbReference type="NCBI Taxonomy" id="331657"/>
    <lineage>
        <taxon>Eukaryota</taxon>
        <taxon>Fungi</taxon>
        <taxon>Dikarya</taxon>
        <taxon>Ascomycota</taxon>
        <taxon>Pezizomycotina</taxon>
        <taxon>Dothideomycetes</taxon>
        <taxon>Dothideomycetes incertae sedis</taxon>
        <taxon>Cryomyces</taxon>
    </lineage>
</organism>
<dbReference type="AlphaFoldDB" id="A0A4U0X417"/>
<comment type="subcellular location">
    <subcellularLocation>
        <location evidence="1">Mitochondrion</location>
    </subcellularLocation>
</comment>
<dbReference type="STRING" id="331657.A0A4U0X417"/>
<keyword evidence="2" id="KW-0689">Ribosomal protein</keyword>
<evidence type="ECO:0000256" key="5">
    <source>
        <dbReference type="SAM" id="MobiDB-lite"/>
    </source>
</evidence>
<gene>
    <name evidence="7" type="ORF">B0A49_05547</name>
</gene>
<evidence type="ECO:0000256" key="3">
    <source>
        <dbReference type="ARBA" id="ARBA00023128"/>
    </source>
</evidence>
<name>A0A4U0X417_9PEZI</name>
<protein>
    <recommendedName>
        <fullName evidence="6">Ribosomal protein/NADH dehydrogenase domain-containing protein</fullName>
    </recommendedName>
</protein>
<evidence type="ECO:0000256" key="1">
    <source>
        <dbReference type="ARBA" id="ARBA00004173"/>
    </source>
</evidence>
<dbReference type="SMART" id="SM00916">
    <property type="entry name" value="L51_S25_CI-B8"/>
    <property type="match status" value="1"/>
</dbReference>
<feature type="compositionally biased region" description="Low complexity" evidence="5">
    <location>
        <begin position="140"/>
        <end position="158"/>
    </location>
</feature>
<dbReference type="Proteomes" id="UP000308768">
    <property type="component" value="Unassembled WGS sequence"/>
</dbReference>
<feature type="region of interest" description="Disordered" evidence="5">
    <location>
        <begin position="139"/>
        <end position="170"/>
    </location>
</feature>
<evidence type="ECO:0000256" key="2">
    <source>
        <dbReference type="ARBA" id="ARBA00022980"/>
    </source>
</evidence>
<evidence type="ECO:0000313" key="8">
    <source>
        <dbReference type="Proteomes" id="UP000308768"/>
    </source>
</evidence>
<dbReference type="PANTHER" id="PTHR13274">
    <property type="entry name" value="MITOCHONDRIAL RIBOSOMAL PROTEIN S25"/>
    <property type="match status" value="1"/>
</dbReference>
<dbReference type="Pfam" id="PF05047">
    <property type="entry name" value="L51_S25_CI-B8"/>
    <property type="match status" value="1"/>
</dbReference>
<feature type="domain" description="Ribosomal protein/NADH dehydrogenase" evidence="6">
    <location>
        <begin position="91"/>
        <end position="197"/>
    </location>
</feature>
<dbReference type="EMBL" id="NAJN01000690">
    <property type="protein sequence ID" value="TKA69868.1"/>
    <property type="molecule type" value="Genomic_DNA"/>
</dbReference>
<feature type="region of interest" description="Disordered" evidence="5">
    <location>
        <begin position="205"/>
        <end position="252"/>
    </location>
</feature>
<reference evidence="7 8" key="1">
    <citation type="submission" date="2017-03" db="EMBL/GenBank/DDBJ databases">
        <title>Genomes of endolithic fungi from Antarctica.</title>
        <authorList>
            <person name="Coleine C."/>
            <person name="Masonjones S."/>
            <person name="Stajich J.E."/>
        </authorList>
    </citation>
    <scope>NUCLEOTIDE SEQUENCE [LARGE SCALE GENOMIC DNA]</scope>
    <source>
        <strain evidence="7 8">CCFEE 5187</strain>
    </source>
</reference>